<dbReference type="SUPFAM" id="SSF55874">
    <property type="entry name" value="ATPase domain of HSP90 chaperone/DNA topoisomerase II/histidine kinase"/>
    <property type="match status" value="1"/>
</dbReference>
<dbReference type="EMBL" id="CP108253">
    <property type="protein sequence ID" value="WTU38184.1"/>
    <property type="molecule type" value="Genomic_DNA"/>
</dbReference>
<dbReference type="PANTHER" id="PTHR35526:SF3">
    <property type="entry name" value="ANTI-SIGMA-F FACTOR RSBW"/>
    <property type="match status" value="1"/>
</dbReference>
<dbReference type="GO" id="GO:0004674">
    <property type="term" value="F:protein serine/threonine kinase activity"/>
    <property type="evidence" value="ECO:0007669"/>
    <property type="project" value="UniProtKB-KW"/>
</dbReference>
<gene>
    <name evidence="3" type="ORF">OHV25_00580</name>
    <name evidence="4" type="ORF">OHV25_39260</name>
</gene>
<proteinExistence type="predicted"/>
<organism evidence="3">
    <name type="scientific">Streptomyces sp. NBC_00060</name>
    <dbReference type="NCBI Taxonomy" id="2975636"/>
    <lineage>
        <taxon>Bacteria</taxon>
        <taxon>Bacillati</taxon>
        <taxon>Actinomycetota</taxon>
        <taxon>Actinomycetes</taxon>
        <taxon>Kitasatosporales</taxon>
        <taxon>Streptomycetaceae</taxon>
        <taxon>Streptomyces</taxon>
    </lineage>
</organism>
<evidence type="ECO:0000313" key="3">
    <source>
        <dbReference type="EMBL" id="WTU38184.1"/>
    </source>
</evidence>
<keyword evidence="1" id="KW-0808">Transferase</keyword>
<dbReference type="Gene3D" id="3.30.565.10">
    <property type="entry name" value="Histidine kinase-like ATPase, C-terminal domain"/>
    <property type="match status" value="1"/>
</dbReference>
<accession>A0AAU2GTY8</accession>
<evidence type="ECO:0000313" key="4">
    <source>
        <dbReference type="EMBL" id="WTU45174.1"/>
    </source>
</evidence>
<sequence length="172" mass="19082">MPAPLRTQLACWDPESAERVYSRELWFQRTTPRADVLAGPDAQWPQRCRALAAQSLLAWRLETLADDVVLAGAELVTNALCHGAGKITFRLARTRTDRGVLVAVADQSPAPVRPRRPEPGELSGRGLQLIEALAHRWGVAPRRDGVGKWVWCYFQDLDPTWDVSPQHAGGAR</sequence>
<keyword evidence="3" id="KW-0067">ATP-binding</keyword>
<dbReference type="PANTHER" id="PTHR35526">
    <property type="entry name" value="ANTI-SIGMA-F FACTOR RSBW-RELATED"/>
    <property type="match status" value="1"/>
</dbReference>
<name>A0AAU2GTY8_9ACTN</name>
<protein>
    <submittedName>
        <fullName evidence="3">ATP-binding protein</fullName>
    </submittedName>
</protein>
<evidence type="ECO:0000259" key="2">
    <source>
        <dbReference type="Pfam" id="PF13581"/>
    </source>
</evidence>
<feature type="domain" description="Histidine kinase/HSP90-like ATPase" evidence="2">
    <location>
        <begin position="62"/>
        <end position="151"/>
    </location>
</feature>
<evidence type="ECO:0000256" key="1">
    <source>
        <dbReference type="ARBA" id="ARBA00022527"/>
    </source>
</evidence>
<keyword evidence="3" id="KW-0547">Nucleotide-binding</keyword>
<reference evidence="3" key="1">
    <citation type="submission" date="2022-10" db="EMBL/GenBank/DDBJ databases">
        <title>The complete genomes of actinobacterial strains from the NBC collection.</title>
        <authorList>
            <person name="Joergensen T.S."/>
            <person name="Alvarez Arevalo M."/>
            <person name="Sterndorff E.B."/>
            <person name="Faurdal D."/>
            <person name="Vuksanovic O."/>
            <person name="Mourched A.-S."/>
            <person name="Charusanti P."/>
            <person name="Shaw S."/>
            <person name="Blin K."/>
            <person name="Weber T."/>
        </authorList>
    </citation>
    <scope>NUCLEOTIDE SEQUENCE</scope>
    <source>
        <strain evidence="3">NBC_00060</strain>
    </source>
</reference>
<dbReference type="Pfam" id="PF13581">
    <property type="entry name" value="HATPase_c_2"/>
    <property type="match status" value="1"/>
</dbReference>
<dbReference type="InterPro" id="IPR003594">
    <property type="entry name" value="HATPase_dom"/>
</dbReference>
<dbReference type="EMBL" id="CP108253">
    <property type="protein sequence ID" value="WTU45174.1"/>
    <property type="molecule type" value="Genomic_DNA"/>
</dbReference>
<dbReference type="GO" id="GO:0005524">
    <property type="term" value="F:ATP binding"/>
    <property type="evidence" value="ECO:0007669"/>
    <property type="project" value="UniProtKB-KW"/>
</dbReference>
<dbReference type="CDD" id="cd16936">
    <property type="entry name" value="HATPase_RsbW-like"/>
    <property type="match status" value="1"/>
</dbReference>
<keyword evidence="1" id="KW-0723">Serine/threonine-protein kinase</keyword>
<dbReference type="AlphaFoldDB" id="A0AAU2GTY8"/>
<keyword evidence="1" id="KW-0418">Kinase</keyword>
<dbReference type="InterPro" id="IPR050267">
    <property type="entry name" value="Anti-sigma-factor_SerPK"/>
</dbReference>
<dbReference type="InterPro" id="IPR036890">
    <property type="entry name" value="HATPase_C_sf"/>
</dbReference>